<name>A0ABW5DML2_9PROT</name>
<dbReference type="Proteomes" id="UP001597295">
    <property type="component" value="Unassembled WGS sequence"/>
</dbReference>
<dbReference type="Pfam" id="PF09361">
    <property type="entry name" value="Phasin_2"/>
    <property type="match status" value="1"/>
</dbReference>
<evidence type="ECO:0000313" key="3">
    <source>
        <dbReference type="EMBL" id="MFD2262159.1"/>
    </source>
</evidence>
<dbReference type="InterPro" id="IPR018968">
    <property type="entry name" value="Phasin"/>
</dbReference>
<organism evidence="3 4">
    <name type="scientific">Lacibacterium aquatile</name>
    <dbReference type="NCBI Taxonomy" id="1168082"/>
    <lineage>
        <taxon>Bacteria</taxon>
        <taxon>Pseudomonadati</taxon>
        <taxon>Pseudomonadota</taxon>
        <taxon>Alphaproteobacteria</taxon>
        <taxon>Rhodospirillales</taxon>
        <taxon>Rhodospirillaceae</taxon>
    </lineage>
</organism>
<dbReference type="EMBL" id="JBHUIP010000003">
    <property type="protein sequence ID" value="MFD2262159.1"/>
    <property type="molecule type" value="Genomic_DNA"/>
</dbReference>
<feature type="compositionally biased region" description="Low complexity" evidence="1">
    <location>
        <begin position="10"/>
        <end position="27"/>
    </location>
</feature>
<proteinExistence type="predicted"/>
<evidence type="ECO:0000256" key="1">
    <source>
        <dbReference type="SAM" id="MobiDB-lite"/>
    </source>
</evidence>
<feature type="domain" description="Phasin" evidence="2">
    <location>
        <begin position="112"/>
        <end position="211"/>
    </location>
</feature>
<feature type="region of interest" description="Disordered" evidence="1">
    <location>
        <begin position="1"/>
        <end position="27"/>
    </location>
</feature>
<dbReference type="InterPro" id="IPR010127">
    <property type="entry name" value="Phasin_subfam-1"/>
</dbReference>
<reference evidence="4" key="1">
    <citation type="journal article" date="2019" name="Int. J. Syst. Evol. Microbiol.">
        <title>The Global Catalogue of Microorganisms (GCM) 10K type strain sequencing project: providing services to taxonomists for standard genome sequencing and annotation.</title>
        <authorList>
            <consortium name="The Broad Institute Genomics Platform"/>
            <consortium name="The Broad Institute Genome Sequencing Center for Infectious Disease"/>
            <person name="Wu L."/>
            <person name="Ma J."/>
        </authorList>
    </citation>
    <scope>NUCLEOTIDE SEQUENCE [LARGE SCALE GENOMIC DNA]</scope>
    <source>
        <strain evidence="4">CGMCC 1.19062</strain>
    </source>
</reference>
<comment type="caution">
    <text evidence="3">The sequence shown here is derived from an EMBL/GenBank/DDBJ whole genome shotgun (WGS) entry which is preliminary data.</text>
</comment>
<sequence>MTTSPKTTVKRPAAVAPAKAPAPKVAPAPAKAAAPAAVKAVAAVKKVAKTVAAEVAQAPTAALTSPAALPAPAALPTGEDIMTSTTQAFETSFTAAKAQFEKTTATLFGSYEEFTTFGKDNVEAFVKAQTAFVKGSEEIGKTLAALSQANYEAALATSKAFFGATTFNQVVDLQNEVAKTSFDKLVAEGTKVSELVQKVANEVVEPLKARVDVAISKATKAA</sequence>
<keyword evidence="4" id="KW-1185">Reference proteome</keyword>
<accession>A0ABW5DML2</accession>
<evidence type="ECO:0000313" key="4">
    <source>
        <dbReference type="Proteomes" id="UP001597295"/>
    </source>
</evidence>
<gene>
    <name evidence="3" type="ORF">ACFSM5_04615</name>
</gene>
<dbReference type="NCBIfam" id="TIGR01841">
    <property type="entry name" value="phasin"/>
    <property type="match status" value="1"/>
</dbReference>
<evidence type="ECO:0000259" key="2">
    <source>
        <dbReference type="Pfam" id="PF09361"/>
    </source>
</evidence>
<protein>
    <submittedName>
        <fullName evidence="3">Phasin family protein</fullName>
    </submittedName>
</protein>
<dbReference type="RefSeq" id="WP_379875075.1">
    <property type="nucleotide sequence ID" value="NZ_JBHUIP010000003.1"/>
</dbReference>